<dbReference type="AlphaFoldDB" id="A0A6V8LVL5"/>
<dbReference type="Pfam" id="PF21537">
    <property type="entry name" value="DUF1980_C"/>
    <property type="match status" value="1"/>
</dbReference>
<proteinExistence type="predicted"/>
<sequence>MNAPRRLPGYVEALCLLALAGFLGYLLTAGNYWMYLNPRFRAISWGCVAVLAGLGAYSLARPPAGATWPRAGLYVLVIALCLVSELGLDRWMRNAGVDATAQSGQEEALPSRVRREGVEYVRINLGELYDIAARELQGKTGLPYAVRGFVRRSPEMDARGEFLLYRTALYCCFADATAVGFRVRPEKGAPLPEAGAWVVAYGRLARDKADAQAAEESLGGSAFSSVQPDWAFLARDLEPEQAPGMGMMYEWRSEEPYAF</sequence>
<keyword evidence="1" id="KW-0812">Transmembrane</keyword>
<feature type="transmembrane region" description="Helical" evidence="1">
    <location>
        <begin position="40"/>
        <end position="59"/>
    </location>
</feature>
<gene>
    <name evidence="3" type="ORF">NNJEOMEG_02478</name>
</gene>
<evidence type="ECO:0000256" key="1">
    <source>
        <dbReference type="SAM" id="Phobius"/>
    </source>
</evidence>
<keyword evidence="1" id="KW-1133">Transmembrane helix</keyword>
<protein>
    <recommendedName>
        <fullName evidence="2">DUF1980 domain-containing protein</fullName>
    </recommendedName>
</protein>
<comment type="caution">
    <text evidence="3">The sequence shown here is derived from an EMBL/GenBank/DDBJ whole genome shotgun (WGS) entry which is preliminary data.</text>
</comment>
<feature type="transmembrane region" description="Helical" evidence="1">
    <location>
        <begin position="71"/>
        <end position="88"/>
    </location>
</feature>
<evidence type="ECO:0000313" key="4">
    <source>
        <dbReference type="Proteomes" id="UP000494245"/>
    </source>
</evidence>
<evidence type="ECO:0000259" key="2">
    <source>
        <dbReference type="Pfam" id="PF21537"/>
    </source>
</evidence>
<dbReference type="EMBL" id="BLTE01000011">
    <property type="protein sequence ID" value="GFK94631.1"/>
    <property type="molecule type" value="Genomic_DNA"/>
</dbReference>
<dbReference type="InterPro" id="IPR048447">
    <property type="entry name" value="DUF1980_C"/>
</dbReference>
<dbReference type="Proteomes" id="UP000494245">
    <property type="component" value="Unassembled WGS sequence"/>
</dbReference>
<name>A0A6V8LVL5_9BACT</name>
<keyword evidence="4" id="KW-1185">Reference proteome</keyword>
<reference evidence="3 4" key="1">
    <citation type="submission" date="2020-04" db="EMBL/GenBank/DDBJ databases">
        <authorList>
            <consortium name="Desulfovibrio sp. FSS-1 genome sequencing consortium"/>
            <person name="Shimoshige H."/>
            <person name="Kobayashi H."/>
            <person name="Maekawa T."/>
        </authorList>
    </citation>
    <scope>NUCLEOTIDE SEQUENCE [LARGE SCALE GENOMIC DNA]</scope>
    <source>
        <strain evidence="3 4">SIID29052-01</strain>
    </source>
</reference>
<feature type="domain" description="DUF1980" evidence="2">
    <location>
        <begin position="143"/>
        <end position="210"/>
    </location>
</feature>
<accession>A0A6V8LVL5</accession>
<organism evidence="3 4">
    <name type="scientific">Fundidesulfovibrio magnetotacticus</name>
    <dbReference type="NCBI Taxonomy" id="2730080"/>
    <lineage>
        <taxon>Bacteria</taxon>
        <taxon>Pseudomonadati</taxon>
        <taxon>Thermodesulfobacteriota</taxon>
        <taxon>Desulfovibrionia</taxon>
        <taxon>Desulfovibrionales</taxon>
        <taxon>Desulfovibrionaceae</taxon>
        <taxon>Fundidesulfovibrio</taxon>
    </lineage>
</organism>
<feature type="transmembrane region" description="Helical" evidence="1">
    <location>
        <begin position="6"/>
        <end position="28"/>
    </location>
</feature>
<reference evidence="3 4" key="2">
    <citation type="submission" date="2020-05" db="EMBL/GenBank/DDBJ databases">
        <title>Draft genome sequence of Desulfovibrio sp. strainFSS-1.</title>
        <authorList>
            <person name="Shimoshige H."/>
            <person name="Kobayashi H."/>
            <person name="Maekawa T."/>
        </authorList>
    </citation>
    <scope>NUCLEOTIDE SEQUENCE [LARGE SCALE GENOMIC DNA]</scope>
    <source>
        <strain evidence="3 4">SIID29052-01</strain>
    </source>
</reference>
<keyword evidence="1" id="KW-0472">Membrane</keyword>
<dbReference type="RefSeq" id="WP_173084886.1">
    <property type="nucleotide sequence ID" value="NZ_BLTE01000011.1"/>
</dbReference>
<evidence type="ECO:0000313" key="3">
    <source>
        <dbReference type="EMBL" id="GFK94631.1"/>
    </source>
</evidence>